<dbReference type="EMBL" id="VFJB01000008">
    <property type="protein sequence ID" value="KAA0257404.1"/>
    <property type="molecule type" value="Genomic_DNA"/>
</dbReference>
<name>A0A5A8F6Q1_9BACT</name>
<evidence type="ECO:0000256" key="1">
    <source>
        <dbReference type="SAM" id="Phobius"/>
    </source>
</evidence>
<dbReference type="OrthoDB" id="9784811at2"/>
<dbReference type="PANTHER" id="PTHR30105:SF2">
    <property type="entry name" value="DIVERGENT POLYSACCHARIDE DEACETYLASE SUPERFAMILY"/>
    <property type="match status" value="1"/>
</dbReference>
<dbReference type="PANTHER" id="PTHR30105">
    <property type="entry name" value="UNCHARACTERIZED YIBQ-RELATED"/>
    <property type="match status" value="1"/>
</dbReference>
<evidence type="ECO:0000313" key="3">
    <source>
        <dbReference type="Proteomes" id="UP000322876"/>
    </source>
</evidence>
<keyword evidence="1" id="KW-0812">Transmembrane</keyword>
<dbReference type="CDD" id="cd10936">
    <property type="entry name" value="CE4_DAC2"/>
    <property type="match status" value="1"/>
</dbReference>
<accession>A0A5A8F6Q1</accession>
<dbReference type="Gene3D" id="3.20.20.370">
    <property type="entry name" value="Glycoside hydrolase/deacetylase"/>
    <property type="match status" value="1"/>
</dbReference>
<dbReference type="SUPFAM" id="SSF88713">
    <property type="entry name" value="Glycoside hydrolase/deacetylase"/>
    <property type="match status" value="1"/>
</dbReference>
<keyword evidence="3" id="KW-1185">Reference proteome</keyword>
<reference evidence="2 3" key="1">
    <citation type="submission" date="2019-06" db="EMBL/GenBank/DDBJ databases">
        <title>Genomic insights into carbon and energy metabolism of Deferribacter autotrophicus revealed new metabolic traits in the phylum Deferribacteres.</title>
        <authorList>
            <person name="Slobodkin A.I."/>
            <person name="Slobodkina G.B."/>
            <person name="Allioux M."/>
            <person name="Alain K."/>
            <person name="Jebbar M."/>
            <person name="Shadrin V."/>
            <person name="Kublanov I.V."/>
            <person name="Toshchakov S.V."/>
            <person name="Bonch-Osmolovskaya E.A."/>
        </authorList>
    </citation>
    <scope>NUCLEOTIDE SEQUENCE [LARGE SCALE GENOMIC DNA]</scope>
    <source>
        <strain evidence="2 3">SL50</strain>
    </source>
</reference>
<dbReference type="InterPro" id="IPR011330">
    <property type="entry name" value="Glyco_hydro/deAcase_b/a-brl"/>
</dbReference>
<organism evidence="2 3">
    <name type="scientific">Deferribacter autotrophicus</name>
    <dbReference type="NCBI Taxonomy" id="500465"/>
    <lineage>
        <taxon>Bacteria</taxon>
        <taxon>Pseudomonadati</taxon>
        <taxon>Deferribacterota</taxon>
        <taxon>Deferribacteres</taxon>
        <taxon>Deferribacterales</taxon>
        <taxon>Deferribacteraceae</taxon>
        <taxon>Deferribacter</taxon>
    </lineage>
</organism>
<keyword evidence="1" id="KW-1133">Transmembrane helix</keyword>
<dbReference type="GO" id="GO:0005975">
    <property type="term" value="P:carbohydrate metabolic process"/>
    <property type="evidence" value="ECO:0007669"/>
    <property type="project" value="InterPro"/>
</dbReference>
<dbReference type="InterPro" id="IPR006837">
    <property type="entry name" value="Divergent_DAC"/>
</dbReference>
<gene>
    <name evidence="2" type="ORF">FHQ18_10175</name>
</gene>
<sequence length="387" mass="44958">MAAKRKSNKKTRKKKKQLIPPAFIVGGIFFVMVLLIILAVINIKVKNLEKDIKLEQSKFNYARQIEKDIKAIFYDLEIDKSFAKHELIKENKKILLKYYLKLNKNEVDTLFYNIGNLLKKEKFKISYFSENELSAENEFIKIVFKVSRFKKSANKTNKEMYLKNKNNNHRLSIIIDDCGNNINLAKKLASIPYPITMSVIPFLKYSKETVKIAKQHNKTVFLHLPMQPKTYPNTDPGKGAIFLNTPKSLIEIIIRKDVEDLGFIEGANNHMGSALTENREKMQQVLNALKKYTDTFIDSHTSTKTVAYNVCKSLKMKCGMNRKFIDNVDDKNYIREKLYEVLSLFEKYNTIIIIGHLKENTIQVLKEELPHLQQKGIKITNIKEVLN</sequence>
<dbReference type="Proteomes" id="UP000322876">
    <property type="component" value="Unassembled WGS sequence"/>
</dbReference>
<dbReference type="RefSeq" id="WP_149267076.1">
    <property type="nucleotide sequence ID" value="NZ_VFJB01000008.1"/>
</dbReference>
<feature type="transmembrane region" description="Helical" evidence="1">
    <location>
        <begin position="21"/>
        <end position="41"/>
    </location>
</feature>
<dbReference type="AlphaFoldDB" id="A0A5A8F6Q1"/>
<proteinExistence type="predicted"/>
<dbReference type="Pfam" id="PF04748">
    <property type="entry name" value="Polysacc_deac_2"/>
    <property type="match status" value="1"/>
</dbReference>
<protein>
    <submittedName>
        <fullName evidence="2">Divergent polysaccharide deacetylase family protein</fullName>
    </submittedName>
</protein>
<evidence type="ECO:0000313" key="2">
    <source>
        <dbReference type="EMBL" id="KAA0257404.1"/>
    </source>
</evidence>
<keyword evidence="1" id="KW-0472">Membrane</keyword>
<comment type="caution">
    <text evidence="2">The sequence shown here is derived from an EMBL/GenBank/DDBJ whole genome shotgun (WGS) entry which is preliminary data.</text>
</comment>